<evidence type="ECO:0000256" key="11">
    <source>
        <dbReference type="ARBA" id="ARBA00022801"/>
    </source>
</evidence>
<feature type="compositionally biased region" description="Polar residues" evidence="23">
    <location>
        <begin position="775"/>
        <end position="791"/>
    </location>
</feature>
<keyword evidence="18" id="KW-0511">Multifunctional enzyme</keyword>
<dbReference type="Gene3D" id="1.10.3810.10">
    <property type="entry name" value="Biosynthetic peptidoglycan transglycosylase-like"/>
    <property type="match status" value="1"/>
</dbReference>
<keyword evidence="19" id="KW-0961">Cell wall biogenesis/degradation</keyword>
<keyword evidence="13" id="KW-0735">Signal-anchor</keyword>
<evidence type="ECO:0000256" key="5">
    <source>
        <dbReference type="ARBA" id="ARBA00022475"/>
    </source>
</evidence>
<dbReference type="InterPro" id="IPR023346">
    <property type="entry name" value="Lysozyme-like_dom_sf"/>
</dbReference>
<evidence type="ECO:0000256" key="4">
    <source>
        <dbReference type="ARBA" id="ARBA00018638"/>
    </source>
</evidence>
<comment type="caution">
    <text evidence="27">The sequence shown here is derived from an EMBL/GenBank/DDBJ whole genome shotgun (WGS) entry which is preliminary data.</text>
</comment>
<protein>
    <recommendedName>
        <fullName evidence="4">Penicillin-binding protein 1A</fullName>
        <ecNumber evidence="21">2.4.99.28</ecNumber>
        <ecNumber evidence="3">3.4.16.4</ecNumber>
    </recommendedName>
</protein>
<evidence type="ECO:0000256" key="19">
    <source>
        <dbReference type="ARBA" id="ARBA00023316"/>
    </source>
</evidence>
<evidence type="ECO:0000259" key="26">
    <source>
        <dbReference type="Pfam" id="PF00912"/>
    </source>
</evidence>
<keyword evidence="17" id="KW-0046">Antibiotic resistance</keyword>
<keyword evidence="7" id="KW-0645">Protease</keyword>
<feature type="compositionally biased region" description="Polar residues" evidence="23">
    <location>
        <begin position="757"/>
        <end position="767"/>
    </location>
</feature>
<organism evidence="27 28">
    <name type="scientific">Clostridium tanneri</name>
    <dbReference type="NCBI Taxonomy" id="3037988"/>
    <lineage>
        <taxon>Bacteria</taxon>
        <taxon>Bacillati</taxon>
        <taxon>Bacillota</taxon>
        <taxon>Clostridia</taxon>
        <taxon>Eubacteriales</taxon>
        <taxon>Clostridiaceae</taxon>
        <taxon>Clostridium</taxon>
    </lineage>
</organism>
<name>A0ABU4JP57_9CLOT</name>
<evidence type="ECO:0000256" key="21">
    <source>
        <dbReference type="ARBA" id="ARBA00044770"/>
    </source>
</evidence>
<evidence type="ECO:0000256" key="18">
    <source>
        <dbReference type="ARBA" id="ARBA00023268"/>
    </source>
</evidence>
<keyword evidence="6" id="KW-0121">Carboxypeptidase</keyword>
<sequence length="791" mass="86917">MVKKRKKAPYKALKITLITIFSLFILSIVASAGAVLAIIKNAPPLDVNQVLTLNEPSVLYNDKDEFMDKMLVTEQRNIISFKDMPEDLKNAFVSIEDERFYKHGGIDFKRIIGSAYVNVKSKIKGKSSLQGASTITQQLLKNTILSSEVSWKRKIQEGYLAVNLEKQLTKEQILEAYMNTISLGGSIYGVETASQQYFAKPAKDLNLIQCAFIAGVTQNPSVYYPYSPSAKKNPSLYLNRTKNVLMKMNENGYISSDQYNQALSDLESGKLVFQPYSAPKNKLNYEWFSRPAIEEVKKDLKAEYHYTDTEIQHLVMYGGLKIYTTMDKSIQDNTQALLDADSTFGLNSRRDKNGIMQPQASAVIIDYHTGDVKAIVGGRGDQNALSYNRAASDNFLRRPGSTIKPLTVYGAAIDSKQMSAATSVDDSPWPDNLVKMYGFSPKNDTLAFGQYGSNVTLRTAIMHSLNVPAVNIENQIGLRTGAEYAEKFGLKLDPSDKSSISALALGQMTYGTNPYTMAAAYGVFGNNGVYTYPKFYRKVVDRTGKTLLENKKETKQVLSAESAYIMYDILKGPVSPGGTGPRANFGNMPVRGKTGTSGESKDLWFTGLTPYYSASVWIGNDDNTIVSGANSNMAAGVWAAIMQPVHANLVAKDITMPQGVVSAAVCLDSGKLPTSACYSDPTGNKVSNELFLEGSIPSDYCNLSHSSGYKNSIWDNQFLKPSKDKNNQTNYDNGTEENPDEDIDNTDTNGGTDKPGENNTKPNSPQNNEDEESVPVNNKGTNPKKSTTKNP</sequence>
<evidence type="ECO:0000256" key="17">
    <source>
        <dbReference type="ARBA" id="ARBA00023251"/>
    </source>
</evidence>
<reference evidence="27 28" key="1">
    <citation type="submission" date="2023-04" db="EMBL/GenBank/DDBJ databases">
        <title>Clostridium tannerae sp. nov., isolated from the fecal material of an alpaca.</title>
        <authorList>
            <person name="Miller S."/>
            <person name="Hendry M."/>
            <person name="King J."/>
            <person name="Sankaranarayanan K."/>
            <person name="Lawson P.A."/>
        </authorList>
    </citation>
    <scope>NUCLEOTIDE SEQUENCE [LARGE SCALE GENOMIC DNA]</scope>
    <source>
        <strain evidence="27 28">A1-XYC3</strain>
    </source>
</reference>
<dbReference type="EC" id="2.4.99.28" evidence="21"/>
<evidence type="ECO:0000256" key="23">
    <source>
        <dbReference type="SAM" id="MobiDB-lite"/>
    </source>
</evidence>
<evidence type="ECO:0000256" key="10">
    <source>
        <dbReference type="ARBA" id="ARBA00022692"/>
    </source>
</evidence>
<dbReference type="Pfam" id="PF00912">
    <property type="entry name" value="Transgly"/>
    <property type="match status" value="1"/>
</dbReference>
<evidence type="ECO:0000256" key="1">
    <source>
        <dbReference type="ARBA" id="ARBA00002624"/>
    </source>
</evidence>
<feature type="domain" description="Penicillin-binding protein transpeptidase" evidence="25">
    <location>
        <begin position="361"/>
        <end position="617"/>
    </location>
</feature>
<evidence type="ECO:0000256" key="16">
    <source>
        <dbReference type="ARBA" id="ARBA00023136"/>
    </source>
</evidence>
<keyword evidence="28" id="KW-1185">Reference proteome</keyword>
<evidence type="ECO:0000256" key="13">
    <source>
        <dbReference type="ARBA" id="ARBA00022968"/>
    </source>
</evidence>
<evidence type="ECO:0000256" key="22">
    <source>
        <dbReference type="ARBA" id="ARBA00049902"/>
    </source>
</evidence>
<comment type="subcellular location">
    <subcellularLocation>
        <location evidence="2">Cell membrane</location>
        <topology evidence="2">Single-pass type II membrane protein</topology>
    </subcellularLocation>
</comment>
<keyword evidence="11" id="KW-0378">Hydrolase</keyword>
<keyword evidence="10 24" id="KW-0812">Transmembrane</keyword>
<evidence type="ECO:0000313" key="28">
    <source>
        <dbReference type="Proteomes" id="UP001281656"/>
    </source>
</evidence>
<evidence type="ECO:0000259" key="25">
    <source>
        <dbReference type="Pfam" id="PF00905"/>
    </source>
</evidence>
<evidence type="ECO:0000256" key="24">
    <source>
        <dbReference type="SAM" id="Phobius"/>
    </source>
</evidence>
<dbReference type="RefSeq" id="WP_318796587.1">
    <property type="nucleotide sequence ID" value="NZ_JARUJP010000001.1"/>
</dbReference>
<proteinExistence type="predicted"/>
<keyword evidence="5" id="KW-1003">Cell membrane</keyword>
<accession>A0ABU4JP57</accession>
<dbReference type="InterPro" id="IPR050396">
    <property type="entry name" value="Glycosyltr_51/Transpeptidase"/>
</dbReference>
<evidence type="ECO:0000256" key="2">
    <source>
        <dbReference type="ARBA" id="ARBA00004401"/>
    </source>
</evidence>
<dbReference type="PANTHER" id="PTHR32282">
    <property type="entry name" value="BINDING PROTEIN TRANSPEPTIDASE, PUTATIVE-RELATED"/>
    <property type="match status" value="1"/>
</dbReference>
<keyword evidence="16 24" id="KW-0472">Membrane</keyword>
<dbReference type="InterPro" id="IPR012338">
    <property type="entry name" value="Beta-lactam/transpept-like"/>
</dbReference>
<keyword evidence="8" id="KW-0328">Glycosyltransferase</keyword>
<evidence type="ECO:0000256" key="15">
    <source>
        <dbReference type="ARBA" id="ARBA00022989"/>
    </source>
</evidence>
<evidence type="ECO:0000256" key="9">
    <source>
        <dbReference type="ARBA" id="ARBA00022679"/>
    </source>
</evidence>
<feature type="domain" description="Glycosyl transferase family 51" evidence="26">
    <location>
        <begin position="70"/>
        <end position="248"/>
    </location>
</feature>
<evidence type="ECO:0000256" key="8">
    <source>
        <dbReference type="ARBA" id="ARBA00022676"/>
    </source>
</evidence>
<evidence type="ECO:0000256" key="3">
    <source>
        <dbReference type="ARBA" id="ARBA00012448"/>
    </source>
</evidence>
<dbReference type="NCBIfam" id="TIGR02074">
    <property type="entry name" value="PBP_1a_fam"/>
    <property type="match status" value="1"/>
</dbReference>
<evidence type="ECO:0000256" key="14">
    <source>
        <dbReference type="ARBA" id="ARBA00022984"/>
    </source>
</evidence>
<comment type="catalytic activity">
    <reaction evidence="20">
        <text>Preferential cleavage: (Ac)2-L-Lys-D-Ala-|-D-Ala. Also transpeptidation of peptidyl-alanyl moieties that are N-acyl substituents of D-alanine.</text>
        <dbReference type="EC" id="3.4.16.4"/>
    </reaction>
</comment>
<evidence type="ECO:0000256" key="20">
    <source>
        <dbReference type="ARBA" id="ARBA00034000"/>
    </source>
</evidence>
<evidence type="ECO:0000256" key="7">
    <source>
        <dbReference type="ARBA" id="ARBA00022670"/>
    </source>
</evidence>
<dbReference type="Gene3D" id="3.40.710.10">
    <property type="entry name" value="DD-peptidase/beta-lactamase superfamily"/>
    <property type="match status" value="1"/>
</dbReference>
<dbReference type="SUPFAM" id="SSF56601">
    <property type="entry name" value="beta-lactamase/transpeptidase-like"/>
    <property type="match status" value="1"/>
</dbReference>
<evidence type="ECO:0000256" key="6">
    <source>
        <dbReference type="ARBA" id="ARBA00022645"/>
    </source>
</evidence>
<dbReference type="Proteomes" id="UP001281656">
    <property type="component" value="Unassembled WGS sequence"/>
</dbReference>
<dbReference type="InterPro" id="IPR001460">
    <property type="entry name" value="PCN-bd_Tpept"/>
</dbReference>
<keyword evidence="14" id="KW-0573">Peptidoglycan synthesis</keyword>
<evidence type="ECO:0000313" key="27">
    <source>
        <dbReference type="EMBL" id="MDW8799937.1"/>
    </source>
</evidence>
<feature type="region of interest" description="Disordered" evidence="23">
    <location>
        <begin position="720"/>
        <end position="791"/>
    </location>
</feature>
<dbReference type="EMBL" id="JARUJP010000001">
    <property type="protein sequence ID" value="MDW8799937.1"/>
    <property type="molecule type" value="Genomic_DNA"/>
</dbReference>
<dbReference type="InterPro" id="IPR036950">
    <property type="entry name" value="PBP_transglycosylase"/>
</dbReference>
<evidence type="ECO:0000256" key="12">
    <source>
        <dbReference type="ARBA" id="ARBA00022960"/>
    </source>
</evidence>
<dbReference type="SUPFAM" id="SSF53955">
    <property type="entry name" value="Lysozyme-like"/>
    <property type="match status" value="1"/>
</dbReference>
<gene>
    <name evidence="27" type="ORF">P8V03_02075</name>
</gene>
<dbReference type="PANTHER" id="PTHR32282:SF11">
    <property type="entry name" value="PENICILLIN-BINDING PROTEIN 1B"/>
    <property type="match status" value="1"/>
</dbReference>
<comment type="function">
    <text evidence="1">Cell wall formation. Synthesis of cross-linked peptidoglycan from the lipid intermediates. The enzyme has a penicillin-insensitive transglycosylase N-terminal domain (formation of linear glycan strands) and a penicillin-sensitive transpeptidase C-terminal domain (cross-linking of the peptide subunits).</text>
</comment>
<dbReference type="EC" id="3.4.16.4" evidence="3"/>
<feature type="compositionally biased region" description="Acidic residues" evidence="23">
    <location>
        <begin position="734"/>
        <end position="745"/>
    </location>
</feature>
<comment type="catalytic activity">
    <reaction evidence="22">
        <text>[GlcNAc-(1-&gt;4)-Mur2Ac(oyl-L-Ala-gamma-D-Glu-L-Lys-D-Ala-D-Ala)](n)-di-trans,octa-cis-undecaprenyl diphosphate + beta-D-GlcNAc-(1-&gt;4)-Mur2Ac(oyl-L-Ala-gamma-D-Glu-L-Lys-D-Ala-D-Ala)-di-trans,octa-cis-undecaprenyl diphosphate = [GlcNAc-(1-&gt;4)-Mur2Ac(oyl-L-Ala-gamma-D-Glu-L-Lys-D-Ala-D-Ala)](n+1)-di-trans,octa-cis-undecaprenyl diphosphate + di-trans,octa-cis-undecaprenyl diphosphate + H(+)</text>
        <dbReference type="Rhea" id="RHEA:23708"/>
        <dbReference type="Rhea" id="RHEA-COMP:9602"/>
        <dbReference type="Rhea" id="RHEA-COMP:9603"/>
        <dbReference type="ChEBI" id="CHEBI:15378"/>
        <dbReference type="ChEBI" id="CHEBI:58405"/>
        <dbReference type="ChEBI" id="CHEBI:60033"/>
        <dbReference type="ChEBI" id="CHEBI:78435"/>
        <dbReference type="EC" id="2.4.99.28"/>
    </reaction>
</comment>
<keyword evidence="12" id="KW-0133">Cell shape</keyword>
<dbReference type="Pfam" id="PF00905">
    <property type="entry name" value="Transpeptidase"/>
    <property type="match status" value="1"/>
</dbReference>
<dbReference type="InterPro" id="IPR001264">
    <property type="entry name" value="Glyco_trans_51"/>
</dbReference>
<feature type="transmembrane region" description="Helical" evidence="24">
    <location>
        <begin position="12"/>
        <end position="39"/>
    </location>
</feature>
<keyword evidence="9" id="KW-0808">Transferase</keyword>
<keyword evidence="15 24" id="KW-1133">Transmembrane helix</keyword>